<sequence length="899" mass="103692">MGRIACPRKPKPGVNAESVRNPDDFKEVAAKNKKGNKQGLLIKNQKPKFVYRPVVKNKPKSGDREPTTTKVSTSNSFDALKDDGGNQDEATGGRVEQMATLKSKGNREKLDEVITDDVEVDDLLADIPKFMANSTDNNGSEGASTPVDHYSGFFGSVGNISAHPTPDLFHNVLSPDKARHMVRRVTDDEIKLAMFSIDGNKAPGPDGYTSVFFKKSWDIVGKDVCGAIQDFFANGELLHQINHTVISLIPKSAFVPGRRISDNILLTQELMHNYHLNHGPPRFAFKVDIQKAYDTVDWNFLQHTLMGFGFDRKGKRWLRQGDPMSLYLFTLVMEVLTLILQKQVPLSAEFRFHNKCEKQRIINLCFADDLFLFARGDHCSAKVILEAINLFKSMSGLIPSMNKSTVFFGNVPIAVRDRIRSIMPFEEGMLPVRYLGVPLISTRLFYKDCKRLVENMENRITDWKNKCLSFGGRLQLIRSVLSSMHIYWASVFILPKRIIYDLEGKMKRFLWAQGNDIKGKAKVRWDRVCVPQREGGLGIRRIFDMNNALMAAHIWSLLTRRESLWVKWMHAYRIRDRNFWDIPLRNNVTWSWRKLLTIRPIVQHHIWTKLGDGTLTSAWFDKWDEFCPLSSFITPRVIANAGFRMTSKVADMCDHGMWVWPNEWVNRYPILQNMHSIVLYPLSKDRLVWRSRSGKETEYSASIVWDDIRFVQNEVPWADMVWFPQSIPRHSFFMWLLVNKKLKTQDIMCRWYTSGNTNFNLLCCSLCTSGPDSHKHLFFECSYGTQVWKGVKGRAGMETVRNTWDSISDHLVWFAKSKNAKHVIRKLVVGAAAYFVWQERNLRLFSTKKRSADRLVEVILATVRMKLHTMRFKRTSQVERILQDWSLPRGLLIEDDDCG</sequence>
<gene>
    <name evidence="1" type="ORF">L1987_58115</name>
</gene>
<evidence type="ECO:0000313" key="2">
    <source>
        <dbReference type="Proteomes" id="UP001056120"/>
    </source>
</evidence>
<reference evidence="1 2" key="2">
    <citation type="journal article" date="2022" name="Mol. Ecol. Resour.">
        <title>The genomes of chicory, endive, great burdock and yacon provide insights into Asteraceae paleo-polyploidization history and plant inulin production.</title>
        <authorList>
            <person name="Fan W."/>
            <person name="Wang S."/>
            <person name="Wang H."/>
            <person name="Wang A."/>
            <person name="Jiang F."/>
            <person name="Liu H."/>
            <person name="Zhao H."/>
            <person name="Xu D."/>
            <person name="Zhang Y."/>
        </authorList>
    </citation>
    <scope>NUCLEOTIDE SEQUENCE [LARGE SCALE GENOMIC DNA]</scope>
    <source>
        <strain evidence="2">cv. Yunnan</strain>
        <tissue evidence="1">Leaves</tissue>
    </source>
</reference>
<keyword evidence="2" id="KW-1185">Reference proteome</keyword>
<reference evidence="2" key="1">
    <citation type="journal article" date="2022" name="Mol. Ecol. Resour.">
        <title>The genomes of chicory, endive, great burdock and yacon provide insights into Asteraceae palaeo-polyploidization history and plant inulin production.</title>
        <authorList>
            <person name="Fan W."/>
            <person name="Wang S."/>
            <person name="Wang H."/>
            <person name="Wang A."/>
            <person name="Jiang F."/>
            <person name="Liu H."/>
            <person name="Zhao H."/>
            <person name="Xu D."/>
            <person name="Zhang Y."/>
        </authorList>
    </citation>
    <scope>NUCLEOTIDE SEQUENCE [LARGE SCALE GENOMIC DNA]</scope>
    <source>
        <strain evidence="2">cv. Yunnan</strain>
    </source>
</reference>
<dbReference type="EMBL" id="CM042036">
    <property type="protein sequence ID" value="KAI3745015.1"/>
    <property type="molecule type" value="Genomic_DNA"/>
</dbReference>
<proteinExistence type="predicted"/>
<evidence type="ECO:0000313" key="1">
    <source>
        <dbReference type="EMBL" id="KAI3745015.1"/>
    </source>
</evidence>
<accession>A0ACB9DF13</accession>
<name>A0ACB9DF13_9ASTR</name>
<dbReference type="Proteomes" id="UP001056120">
    <property type="component" value="Linkage Group LG19"/>
</dbReference>
<protein>
    <submittedName>
        <fullName evidence="1">Uncharacterized protein</fullName>
    </submittedName>
</protein>
<comment type="caution">
    <text evidence="1">The sequence shown here is derived from an EMBL/GenBank/DDBJ whole genome shotgun (WGS) entry which is preliminary data.</text>
</comment>
<organism evidence="1 2">
    <name type="scientific">Smallanthus sonchifolius</name>
    <dbReference type="NCBI Taxonomy" id="185202"/>
    <lineage>
        <taxon>Eukaryota</taxon>
        <taxon>Viridiplantae</taxon>
        <taxon>Streptophyta</taxon>
        <taxon>Embryophyta</taxon>
        <taxon>Tracheophyta</taxon>
        <taxon>Spermatophyta</taxon>
        <taxon>Magnoliopsida</taxon>
        <taxon>eudicotyledons</taxon>
        <taxon>Gunneridae</taxon>
        <taxon>Pentapetalae</taxon>
        <taxon>asterids</taxon>
        <taxon>campanulids</taxon>
        <taxon>Asterales</taxon>
        <taxon>Asteraceae</taxon>
        <taxon>Asteroideae</taxon>
        <taxon>Heliantheae alliance</taxon>
        <taxon>Millerieae</taxon>
        <taxon>Smallanthus</taxon>
    </lineage>
</organism>